<gene>
    <name evidence="2" type="ORF">J2S77_000267</name>
</gene>
<feature type="transmembrane region" description="Helical" evidence="1">
    <location>
        <begin position="6"/>
        <end position="27"/>
    </location>
</feature>
<feature type="transmembrane region" description="Helical" evidence="1">
    <location>
        <begin position="114"/>
        <end position="137"/>
    </location>
</feature>
<proteinExistence type="predicted"/>
<keyword evidence="3" id="KW-1185">Reference proteome</keyword>
<organism evidence="2 3">
    <name type="scientific">Alkalibacillus salilacus</name>
    <dbReference type="NCBI Taxonomy" id="284582"/>
    <lineage>
        <taxon>Bacteria</taxon>
        <taxon>Bacillati</taxon>
        <taxon>Bacillota</taxon>
        <taxon>Bacilli</taxon>
        <taxon>Bacillales</taxon>
        <taxon>Bacillaceae</taxon>
        <taxon>Alkalibacillus</taxon>
    </lineage>
</organism>
<keyword evidence="1" id="KW-0812">Transmembrane</keyword>
<dbReference type="EMBL" id="JAUSTQ010000001">
    <property type="protein sequence ID" value="MDQ0158317.1"/>
    <property type="molecule type" value="Genomic_DNA"/>
</dbReference>
<evidence type="ECO:0000313" key="2">
    <source>
        <dbReference type="EMBL" id="MDQ0158317.1"/>
    </source>
</evidence>
<comment type="caution">
    <text evidence="2">The sequence shown here is derived from an EMBL/GenBank/DDBJ whole genome shotgun (WGS) entry which is preliminary data.</text>
</comment>
<feature type="transmembrane region" description="Helical" evidence="1">
    <location>
        <begin position="61"/>
        <end position="80"/>
    </location>
</feature>
<name>A0ABT9VBG6_9BACI</name>
<sequence length="240" mass="27472">MSQGMIIYGIVMGFTLIIMGGFTFLVYKRNDLTLISGFANRSKEEQQQLITNGYTNAIKRYLLHTFIILFVTFIVGFLPIPYGMEIGFSILLLYSLVGIVWIQRYEIESKRKRGYWITGSIAVVFIVGIIGLTIWAFQPNQVTITDEQFTVSGLYGVEWAQSDINEVQLLEEMPEVLIRTNGFAIQNLAKGHFRVDQYGSARLFLKGEHGPVLYVASENEQLFVNHEEDDTVREWYEALN</sequence>
<reference evidence="2 3" key="1">
    <citation type="submission" date="2023-07" db="EMBL/GenBank/DDBJ databases">
        <title>Genomic Encyclopedia of Type Strains, Phase IV (KMG-IV): sequencing the most valuable type-strain genomes for metagenomic binning, comparative biology and taxonomic classification.</title>
        <authorList>
            <person name="Goeker M."/>
        </authorList>
    </citation>
    <scope>NUCLEOTIDE SEQUENCE [LARGE SCALE GENOMIC DNA]</scope>
    <source>
        <strain evidence="2 3">DSM 16460</strain>
    </source>
</reference>
<evidence type="ECO:0000313" key="3">
    <source>
        <dbReference type="Proteomes" id="UP001224359"/>
    </source>
</evidence>
<protein>
    <submittedName>
        <fullName evidence="2">Cellulose synthase/poly-beta-1,6-N-acetylglucosamine synthase-like glycosyltransferase</fullName>
    </submittedName>
</protein>
<feature type="transmembrane region" description="Helical" evidence="1">
    <location>
        <begin position="86"/>
        <end position="102"/>
    </location>
</feature>
<keyword evidence="1" id="KW-0472">Membrane</keyword>
<accession>A0ABT9VBG6</accession>
<keyword evidence="1" id="KW-1133">Transmembrane helix</keyword>
<dbReference type="RefSeq" id="WP_306973923.1">
    <property type="nucleotide sequence ID" value="NZ_JAUSTQ010000001.1"/>
</dbReference>
<dbReference type="Proteomes" id="UP001224359">
    <property type="component" value="Unassembled WGS sequence"/>
</dbReference>
<evidence type="ECO:0000256" key="1">
    <source>
        <dbReference type="SAM" id="Phobius"/>
    </source>
</evidence>